<dbReference type="Pfam" id="PF03781">
    <property type="entry name" value="FGE-sulfatase"/>
    <property type="match status" value="1"/>
</dbReference>
<accession>A0A0L8VAL9</accession>
<dbReference type="PANTHER" id="PTHR23150">
    <property type="entry name" value="SULFATASE MODIFYING FACTOR 1, 2"/>
    <property type="match status" value="1"/>
</dbReference>
<dbReference type="InterPro" id="IPR016187">
    <property type="entry name" value="CTDL_fold"/>
</dbReference>
<dbReference type="Gene3D" id="3.90.1580.10">
    <property type="entry name" value="paralog of FGE (formylglycine-generating enzyme)"/>
    <property type="match status" value="1"/>
</dbReference>
<gene>
    <name evidence="2" type="ORF">NC99_16350</name>
</gene>
<dbReference type="InterPro" id="IPR051043">
    <property type="entry name" value="Sulfatase_Mod_Factor_Kinase"/>
</dbReference>
<dbReference type="InterPro" id="IPR005532">
    <property type="entry name" value="SUMF_dom"/>
</dbReference>
<dbReference type="AlphaFoldDB" id="A0A0L8VAL9"/>
<dbReference type="EMBL" id="LGIA01000112">
    <property type="protein sequence ID" value="KOH45525.1"/>
    <property type="molecule type" value="Genomic_DNA"/>
</dbReference>
<dbReference type="Proteomes" id="UP000036958">
    <property type="component" value="Unassembled WGS sequence"/>
</dbReference>
<protein>
    <recommendedName>
        <fullName evidence="1">Sulfatase-modifying factor enzyme-like domain-containing protein</fullName>
    </recommendedName>
</protein>
<dbReference type="STRING" id="1409788.NC99_16350"/>
<dbReference type="PANTHER" id="PTHR23150:SF19">
    <property type="entry name" value="FORMYLGLYCINE-GENERATING ENZYME"/>
    <property type="match status" value="1"/>
</dbReference>
<keyword evidence="3" id="KW-1185">Reference proteome</keyword>
<proteinExistence type="predicted"/>
<dbReference type="PATRIC" id="fig|1409788.3.peg.1689"/>
<evidence type="ECO:0000313" key="2">
    <source>
        <dbReference type="EMBL" id="KOH45525.1"/>
    </source>
</evidence>
<organism evidence="2 3">
    <name type="scientific">Sunxiuqinia dokdonensis</name>
    <dbReference type="NCBI Taxonomy" id="1409788"/>
    <lineage>
        <taxon>Bacteria</taxon>
        <taxon>Pseudomonadati</taxon>
        <taxon>Bacteroidota</taxon>
        <taxon>Bacteroidia</taxon>
        <taxon>Marinilabiliales</taxon>
        <taxon>Prolixibacteraceae</taxon>
        <taxon>Sunxiuqinia</taxon>
    </lineage>
</organism>
<reference evidence="3" key="1">
    <citation type="submission" date="2015-07" db="EMBL/GenBank/DDBJ databases">
        <title>Genome sequencing of Sunxiuqinia dokdonensis strain SK.</title>
        <authorList>
            <person name="Ahn S."/>
            <person name="Kim B.-C."/>
        </authorList>
    </citation>
    <scope>NUCLEOTIDE SEQUENCE [LARGE SCALE GENOMIC DNA]</scope>
    <source>
        <strain evidence="3">SK</strain>
    </source>
</reference>
<sequence>MLVVLVGVLVGCQSKVKKEEVQEAQDNDTTLSCCSNLPNRFQQATDPAVQSADDRQAKLEGMVLIPEGSFIMGGDSEWGRPDEFPHHKVKLSAFYMDIHEVTNQQFQDFVEATGYVTTAERKPDWEEMKNQVPPGTPKPPDEVLVAASLVFTPTDGPVSLNNPSIWWSWVSGADWRHPEGPGSSIEGKADYPVVHVSWEDAAAYANWAGKRLPTEAEWEYAARGGEQDVVYPWGKELIHEGKVKANSWDGRFPYDNQGKDGFVLAAPVGQYAPNAYGLYDMGGNVWEWCADWYRNDYYATCEKQGVVTNPQGPEDSHDPAEPYAQKKVTRGGSFLCNDDYCSGFRVAARMKTSWDTSLNHTGFRCVVSAE</sequence>
<feature type="domain" description="Sulfatase-modifying factor enzyme-like" evidence="1">
    <location>
        <begin position="59"/>
        <end position="366"/>
    </location>
</feature>
<dbReference type="GO" id="GO:0120147">
    <property type="term" value="F:formylglycine-generating oxidase activity"/>
    <property type="evidence" value="ECO:0007669"/>
    <property type="project" value="TreeGrafter"/>
</dbReference>
<dbReference type="InterPro" id="IPR042095">
    <property type="entry name" value="SUMF_sf"/>
</dbReference>
<name>A0A0L8VAL9_9BACT</name>
<evidence type="ECO:0000313" key="3">
    <source>
        <dbReference type="Proteomes" id="UP000036958"/>
    </source>
</evidence>
<dbReference type="SUPFAM" id="SSF56436">
    <property type="entry name" value="C-type lectin-like"/>
    <property type="match status" value="1"/>
</dbReference>
<comment type="caution">
    <text evidence="2">The sequence shown here is derived from an EMBL/GenBank/DDBJ whole genome shotgun (WGS) entry which is preliminary data.</text>
</comment>
<evidence type="ECO:0000259" key="1">
    <source>
        <dbReference type="Pfam" id="PF03781"/>
    </source>
</evidence>